<evidence type="ECO:0000313" key="10">
    <source>
        <dbReference type="Proteomes" id="UP000053664"/>
    </source>
</evidence>
<evidence type="ECO:0000256" key="2">
    <source>
        <dbReference type="ARBA" id="ARBA00004496"/>
    </source>
</evidence>
<dbReference type="GeneID" id="19316874"/>
<dbReference type="InterPro" id="IPR013713">
    <property type="entry name" value="XPO2_central"/>
</dbReference>
<dbReference type="Pfam" id="PF03378">
    <property type="entry name" value="CAS_CSE1"/>
    <property type="match status" value="1"/>
</dbReference>
<dbReference type="Pfam" id="PF08506">
    <property type="entry name" value="Cse1"/>
    <property type="match status" value="1"/>
</dbReference>
<dbReference type="HOGENOM" id="CLU_009614_0_0_1"/>
<evidence type="ECO:0000256" key="6">
    <source>
        <dbReference type="ARBA" id="ARBA00022927"/>
    </source>
</evidence>
<feature type="domain" description="Importin N-terminal" evidence="8">
    <location>
        <begin position="29"/>
        <end position="111"/>
    </location>
</feature>
<dbReference type="AlphaFoldDB" id="A0A061HC00"/>
<accession>A0A061HC00</accession>
<name>A0A061HC00_9BASI</name>
<keyword evidence="4" id="KW-0813">Transport</keyword>
<evidence type="ECO:0000259" key="8">
    <source>
        <dbReference type="PROSITE" id="PS50166"/>
    </source>
</evidence>
<gene>
    <name evidence="9" type="ORF">PFL1_02759</name>
</gene>
<dbReference type="RefSeq" id="XP_007878465.1">
    <property type="nucleotide sequence ID" value="XM_007880274.1"/>
</dbReference>
<dbReference type="PANTHER" id="PTHR10997:SF8">
    <property type="entry name" value="EXPORTIN-2"/>
    <property type="match status" value="1"/>
</dbReference>
<dbReference type="GO" id="GO:0005049">
    <property type="term" value="F:nuclear export signal receptor activity"/>
    <property type="evidence" value="ECO:0007669"/>
    <property type="project" value="TreeGrafter"/>
</dbReference>
<dbReference type="OrthoDB" id="3268246at2759"/>
<proteinExistence type="inferred from homology"/>
<dbReference type="GO" id="GO:0005829">
    <property type="term" value="C:cytosol"/>
    <property type="evidence" value="ECO:0007669"/>
    <property type="project" value="TreeGrafter"/>
</dbReference>
<dbReference type="SMART" id="SM00913">
    <property type="entry name" value="IBN_N"/>
    <property type="match status" value="1"/>
</dbReference>
<dbReference type="InterPro" id="IPR011989">
    <property type="entry name" value="ARM-like"/>
</dbReference>
<dbReference type="eggNOG" id="KOG1992">
    <property type="taxonomic scope" value="Eukaryota"/>
</dbReference>
<dbReference type="InterPro" id="IPR001494">
    <property type="entry name" value="Importin-beta_N"/>
</dbReference>
<dbReference type="Proteomes" id="UP000053664">
    <property type="component" value="Unassembled WGS sequence"/>
</dbReference>
<evidence type="ECO:0000256" key="7">
    <source>
        <dbReference type="ARBA" id="ARBA00023242"/>
    </source>
</evidence>
<protein>
    <recommendedName>
        <fullName evidence="8">Importin N-terminal domain-containing protein</fullName>
    </recommendedName>
</protein>
<dbReference type="PANTHER" id="PTHR10997">
    <property type="entry name" value="IMPORTIN-7, 8, 11"/>
    <property type="match status" value="1"/>
</dbReference>
<keyword evidence="7" id="KW-0539">Nucleus</keyword>
<dbReference type="GO" id="GO:0006611">
    <property type="term" value="P:protein export from nucleus"/>
    <property type="evidence" value="ECO:0007669"/>
    <property type="project" value="TreeGrafter"/>
</dbReference>
<comment type="subcellular location">
    <subcellularLocation>
        <location evidence="2">Cytoplasm</location>
    </subcellularLocation>
    <subcellularLocation>
        <location evidence="1">Nucleus</location>
    </subcellularLocation>
</comment>
<evidence type="ECO:0000256" key="5">
    <source>
        <dbReference type="ARBA" id="ARBA00022490"/>
    </source>
</evidence>
<evidence type="ECO:0000256" key="1">
    <source>
        <dbReference type="ARBA" id="ARBA00004123"/>
    </source>
</evidence>
<comment type="similarity">
    <text evidence="3">Belongs to the XPO2/CSE1 family.</text>
</comment>
<dbReference type="GO" id="GO:0005635">
    <property type="term" value="C:nuclear envelope"/>
    <property type="evidence" value="ECO:0007669"/>
    <property type="project" value="TreeGrafter"/>
</dbReference>
<dbReference type="PROSITE" id="PS50166">
    <property type="entry name" value="IMPORTIN_B_NT"/>
    <property type="match status" value="1"/>
</dbReference>
<keyword evidence="6" id="KW-0653">Protein transport</keyword>
<evidence type="ECO:0000313" key="9">
    <source>
        <dbReference type="EMBL" id="EPQ29540.1"/>
    </source>
</evidence>
<dbReference type="InterPro" id="IPR016024">
    <property type="entry name" value="ARM-type_fold"/>
</dbReference>
<dbReference type="GO" id="GO:0006606">
    <property type="term" value="P:protein import into nucleus"/>
    <property type="evidence" value="ECO:0007669"/>
    <property type="project" value="TreeGrafter"/>
</dbReference>
<dbReference type="Pfam" id="PF03810">
    <property type="entry name" value="IBN_N"/>
    <property type="match status" value="1"/>
</dbReference>
<dbReference type="EMBL" id="KE361630">
    <property type="protein sequence ID" value="EPQ29540.1"/>
    <property type="molecule type" value="Genomic_DNA"/>
</dbReference>
<reference evidence="9 10" key="1">
    <citation type="journal article" date="2013" name="Plant Cell">
        <title>The transition from a phytopathogenic smut ancestor to an anamorphic biocontrol agent deciphered by comparative whole-genome analysis.</title>
        <authorList>
            <person name="Lefebvre F."/>
            <person name="Joly D.L."/>
            <person name="Labbe C."/>
            <person name="Teichmann B."/>
            <person name="Linning R."/>
            <person name="Belzile F."/>
            <person name="Bakkeren G."/>
            <person name="Belanger R.R."/>
        </authorList>
    </citation>
    <scope>NUCLEOTIDE SEQUENCE [LARGE SCALE GENOMIC DNA]</scope>
    <source>
        <strain evidence="9 10">PF-1</strain>
    </source>
</reference>
<dbReference type="Gene3D" id="1.25.10.10">
    <property type="entry name" value="Leucine-rich Repeat Variant"/>
    <property type="match status" value="1"/>
</dbReference>
<evidence type="ECO:0000256" key="3">
    <source>
        <dbReference type="ARBA" id="ARBA00008669"/>
    </source>
</evidence>
<dbReference type="InterPro" id="IPR005043">
    <property type="entry name" value="XPO2_C"/>
</dbReference>
<dbReference type="KEGG" id="pfp:PFL1_02759"/>
<keyword evidence="5" id="KW-0963">Cytoplasm</keyword>
<sequence length="986" mass="109414">MSAAAPSEPLAMLANLLAQTLDPVNRKQAEQQLSDAQRHPGFPQLLLTLIQNTQLQSNDAVRLAAAIKLKNVCKSSWTEDAESAADAPGTLLLSQDDKDALKANILPLLVSLSTTTAGQPPAPTSLRSQLEETIAVVAECDFPDRWPALMDDLIPYLKADDFELIQGVLRTSHTIFYRWRSAFRSNALYTEINFVLERFAVPLLELLQRVDSLLCDPATPPAALPSLGKCMVLILQTFYDLSAQDLPPQFEDNIGPITETLARWISQGRAELDADPEEPCALQEIRSSICEIVELYAKRYLDAFPQLPNFVQAIWEMLGTCTPAEKYDVLVSKAVGFLSTVVRMGSQREMFQSAGTIEQLCSAIILPNIVLREADEELFEDNPIEYIRRDFETSVENDTRRKAASEFCRALMEHFSTQVTSVVSRYIGEYLEQYRADPAANWKQKDTAIYLLTSIASRSSTSQQGVTSTNNLVDVVQFFSDHVFADLQASSEESPSPILQVDAIKYLHTFRNQLTKEQLLSVLPLLVKHLESSQYVTCSYASITIERVLALKKDGRLLFTPDDVQPFAESILMALFRNIERGTTPEKLAENDYLMKCVMRMLGTSRNAIAPAYAPILEHLSGILAEIAKNPSNPRFSQYLFESISALIRFTVAAQPNSLAAFEGRLFGPFTAILQNDVAEFAPYVFQILSQMLELHRGQALPEEYASLLPPILMPALWEARSNVPALVRLLKAFLYADATRIVANGQLQSVLGVYQRLIQSKLNDGFGFELLEVVFETVPSADFEPFQRGVLMLILTRLHASKTDKFVKSFNHFVATVACLQKEGYPDAVVAAFDSVQPGLFAQLVEGVILGSLGQTPERQRRVVAAGFGRLLVSPSFQVGALASLWTPLCQALLLLFLLPLNTLKRGSGADAAAEEEEELEFADAEEGFQASYSRLAASETSKRDVAAWAGPDVRQWWKTQMGRPEFQAGYAGVDAEARTRFESL</sequence>
<evidence type="ECO:0000256" key="4">
    <source>
        <dbReference type="ARBA" id="ARBA00022448"/>
    </source>
</evidence>
<dbReference type="SUPFAM" id="SSF48371">
    <property type="entry name" value="ARM repeat"/>
    <property type="match status" value="1"/>
</dbReference>
<dbReference type="GO" id="GO:0031267">
    <property type="term" value="F:small GTPase binding"/>
    <property type="evidence" value="ECO:0007669"/>
    <property type="project" value="InterPro"/>
</dbReference>
<organism evidence="9 10">
    <name type="scientific">Pseudozyma flocculosa PF-1</name>
    <dbReference type="NCBI Taxonomy" id="1277687"/>
    <lineage>
        <taxon>Eukaryota</taxon>
        <taxon>Fungi</taxon>
        <taxon>Dikarya</taxon>
        <taxon>Basidiomycota</taxon>
        <taxon>Ustilaginomycotina</taxon>
        <taxon>Ustilaginomycetes</taxon>
        <taxon>Ustilaginales</taxon>
        <taxon>Ustilaginaceae</taxon>
        <taxon>Pseudozyma</taxon>
    </lineage>
</organism>